<evidence type="ECO:0000259" key="1">
    <source>
        <dbReference type="Pfam" id="PF12146"/>
    </source>
</evidence>
<dbReference type="GO" id="GO:0016787">
    <property type="term" value="F:hydrolase activity"/>
    <property type="evidence" value="ECO:0007669"/>
    <property type="project" value="UniProtKB-KW"/>
</dbReference>
<reference evidence="2 3" key="1">
    <citation type="submission" date="2020-07" db="EMBL/GenBank/DDBJ databases">
        <title>Sequencing the genomes of 1000 actinobacteria strains.</title>
        <authorList>
            <person name="Klenk H.-P."/>
        </authorList>
    </citation>
    <scope>NUCLEOTIDE SEQUENCE [LARGE SCALE GENOMIC DNA]</scope>
    <source>
        <strain evidence="2 3">DSM 44749</strain>
    </source>
</reference>
<keyword evidence="2" id="KW-0378">Hydrolase</keyword>
<protein>
    <submittedName>
        <fullName evidence="2">Alpha/beta hydrolase</fullName>
    </submittedName>
</protein>
<comment type="caution">
    <text evidence="2">The sequence shown here is derived from an EMBL/GenBank/DDBJ whole genome shotgun (WGS) entry which is preliminary data.</text>
</comment>
<dbReference type="RefSeq" id="WP_179759991.1">
    <property type="nucleotide sequence ID" value="NZ_BAAAJZ010000011.1"/>
</dbReference>
<proteinExistence type="predicted"/>
<dbReference type="GO" id="GO:0016020">
    <property type="term" value="C:membrane"/>
    <property type="evidence" value="ECO:0007669"/>
    <property type="project" value="TreeGrafter"/>
</dbReference>
<gene>
    <name evidence="2" type="ORF">HDA37_000365</name>
</gene>
<evidence type="ECO:0000313" key="2">
    <source>
        <dbReference type="EMBL" id="NYG00080.1"/>
    </source>
</evidence>
<dbReference type="InterPro" id="IPR022742">
    <property type="entry name" value="Hydrolase_4"/>
</dbReference>
<organism evidence="2 3">
    <name type="scientific">Pseudonocardia alni</name>
    <name type="common">Amycolata alni</name>
    <dbReference type="NCBI Taxonomy" id="33907"/>
    <lineage>
        <taxon>Bacteria</taxon>
        <taxon>Bacillati</taxon>
        <taxon>Actinomycetota</taxon>
        <taxon>Actinomycetes</taxon>
        <taxon>Pseudonocardiales</taxon>
        <taxon>Pseudonocardiaceae</taxon>
        <taxon>Pseudonocardia</taxon>
    </lineage>
</organism>
<dbReference type="AlphaFoldDB" id="A0A852VVR4"/>
<keyword evidence="3" id="KW-1185">Reference proteome</keyword>
<dbReference type="SUPFAM" id="SSF53474">
    <property type="entry name" value="alpha/beta-Hydrolases"/>
    <property type="match status" value="1"/>
</dbReference>
<dbReference type="Gene3D" id="3.40.50.1820">
    <property type="entry name" value="alpha/beta hydrolase"/>
    <property type="match status" value="1"/>
</dbReference>
<dbReference type="PANTHER" id="PTHR43798:SF33">
    <property type="entry name" value="HYDROLASE, PUTATIVE (AFU_ORTHOLOGUE AFUA_2G14860)-RELATED"/>
    <property type="match status" value="1"/>
</dbReference>
<feature type="domain" description="Serine aminopeptidase S33" evidence="1">
    <location>
        <begin position="29"/>
        <end position="136"/>
    </location>
</feature>
<dbReference type="EMBL" id="JACCCZ010000001">
    <property type="protein sequence ID" value="NYG00080.1"/>
    <property type="molecule type" value="Genomic_DNA"/>
</dbReference>
<name>A0A852VVR4_PSEA5</name>
<dbReference type="Proteomes" id="UP000549695">
    <property type="component" value="Unassembled WGS sequence"/>
</dbReference>
<dbReference type="PIRSF" id="PIRSF037442">
    <property type="entry name" value="UCP037442_abhydr"/>
    <property type="match status" value="1"/>
</dbReference>
<dbReference type="Pfam" id="PF12146">
    <property type="entry name" value="Hydrolase_4"/>
    <property type="match status" value="1"/>
</dbReference>
<dbReference type="InterPro" id="IPR029058">
    <property type="entry name" value="AB_hydrolase_fold"/>
</dbReference>
<dbReference type="InterPro" id="IPR017208">
    <property type="entry name" value="UCP037442_abhydr"/>
</dbReference>
<accession>A0A852VVR4</accession>
<evidence type="ECO:0000313" key="3">
    <source>
        <dbReference type="Proteomes" id="UP000549695"/>
    </source>
</evidence>
<sequence length="280" mass="29445">MPVTTVLDRPAPAPLELTLHPVPDPGAPVLLVVPAMGMRAPFYTPLLRALTDAGVAAAVTELRGHQARPAPPPGRRHDFGYDDLVGDLAAAVEAVHSERPGAPVFVVGHSLGGHLATAYAARHPDRVDGVALVGSGSVDWRVWGPAHLLRTQAVVAAAMLIGHFPGDRVGFAGREARGQMRDWGRWARTGRLAFGTPRVDHTPSIAAVHLPVLGIGFERDGLAPPASVDALLDMFGAATVTRHRLDVPAARPHFGWAREPGALDVVVPVLTGWARDTAGA</sequence>
<dbReference type="GeneID" id="98050198"/>
<dbReference type="PANTHER" id="PTHR43798">
    <property type="entry name" value="MONOACYLGLYCEROL LIPASE"/>
    <property type="match status" value="1"/>
</dbReference>
<dbReference type="InterPro" id="IPR050266">
    <property type="entry name" value="AB_hydrolase_sf"/>
</dbReference>